<dbReference type="EMBL" id="LAZR01044850">
    <property type="protein sequence ID" value="KKL03631.1"/>
    <property type="molecule type" value="Genomic_DNA"/>
</dbReference>
<organism evidence="1">
    <name type="scientific">marine sediment metagenome</name>
    <dbReference type="NCBI Taxonomy" id="412755"/>
    <lineage>
        <taxon>unclassified sequences</taxon>
        <taxon>metagenomes</taxon>
        <taxon>ecological metagenomes</taxon>
    </lineage>
</organism>
<proteinExistence type="predicted"/>
<evidence type="ECO:0000313" key="1">
    <source>
        <dbReference type="EMBL" id="KKL03631.1"/>
    </source>
</evidence>
<gene>
    <name evidence="1" type="ORF">LCGC14_2624170</name>
</gene>
<protein>
    <submittedName>
        <fullName evidence="1">Uncharacterized protein</fullName>
    </submittedName>
</protein>
<dbReference type="AlphaFoldDB" id="A0A0F9CD67"/>
<name>A0A0F9CD67_9ZZZZ</name>
<sequence length="33" mass="3653">GENTEFKCPVGGIEKCVSEACSFYNNICKLIKK</sequence>
<comment type="caution">
    <text evidence="1">The sequence shown here is derived from an EMBL/GenBank/DDBJ whole genome shotgun (WGS) entry which is preliminary data.</text>
</comment>
<reference evidence="1" key="1">
    <citation type="journal article" date="2015" name="Nature">
        <title>Complex archaea that bridge the gap between prokaryotes and eukaryotes.</title>
        <authorList>
            <person name="Spang A."/>
            <person name="Saw J.H."/>
            <person name="Jorgensen S.L."/>
            <person name="Zaremba-Niedzwiedzka K."/>
            <person name="Martijn J."/>
            <person name="Lind A.E."/>
            <person name="van Eijk R."/>
            <person name="Schleper C."/>
            <person name="Guy L."/>
            <person name="Ettema T.J."/>
        </authorList>
    </citation>
    <scope>NUCLEOTIDE SEQUENCE</scope>
</reference>
<accession>A0A0F9CD67</accession>
<feature type="non-terminal residue" evidence="1">
    <location>
        <position position="1"/>
    </location>
</feature>